<dbReference type="Proteomes" id="UP001162162">
    <property type="component" value="Unassembled WGS sequence"/>
</dbReference>
<comment type="subcellular location">
    <subcellularLocation>
        <location evidence="1">Nucleus</location>
    </subcellularLocation>
</comment>
<proteinExistence type="predicted"/>
<keyword evidence="2" id="KW-0479">Metal-binding</keyword>
<evidence type="ECO:0000256" key="1">
    <source>
        <dbReference type="ARBA" id="ARBA00004123"/>
    </source>
</evidence>
<evidence type="ECO:0000313" key="8">
    <source>
        <dbReference type="Proteomes" id="UP001162162"/>
    </source>
</evidence>
<keyword evidence="5" id="KW-0539">Nucleus</keyword>
<reference evidence="7" key="1">
    <citation type="journal article" date="2023" name="Insect Mol. Biol.">
        <title>Genome sequencing provides insights into the evolution of gene families encoding plant cell wall-degrading enzymes in longhorned beetles.</title>
        <authorList>
            <person name="Shin N.R."/>
            <person name="Okamura Y."/>
            <person name="Kirsch R."/>
            <person name="Pauchet Y."/>
        </authorList>
    </citation>
    <scope>NUCLEOTIDE SEQUENCE</scope>
    <source>
        <strain evidence="7">AMC_N1</strain>
    </source>
</reference>
<evidence type="ECO:0000256" key="3">
    <source>
        <dbReference type="ARBA" id="ARBA00022771"/>
    </source>
</evidence>
<evidence type="ECO:0000256" key="5">
    <source>
        <dbReference type="ARBA" id="ARBA00023242"/>
    </source>
</evidence>
<dbReference type="GO" id="GO:0005634">
    <property type="term" value="C:nucleus"/>
    <property type="evidence" value="ECO:0007669"/>
    <property type="project" value="UniProtKB-SubCell"/>
</dbReference>
<dbReference type="EMBL" id="JAPWTK010001242">
    <property type="protein sequence ID" value="KAJ8933315.1"/>
    <property type="molecule type" value="Genomic_DNA"/>
</dbReference>
<dbReference type="InterPro" id="IPR012337">
    <property type="entry name" value="RNaseH-like_sf"/>
</dbReference>
<evidence type="ECO:0000256" key="2">
    <source>
        <dbReference type="ARBA" id="ARBA00022723"/>
    </source>
</evidence>
<keyword evidence="8" id="KW-1185">Reference proteome</keyword>
<dbReference type="InterPro" id="IPR052035">
    <property type="entry name" value="ZnF_BED_domain_contain"/>
</dbReference>
<dbReference type="GO" id="GO:0008270">
    <property type="term" value="F:zinc ion binding"/>
    <property type="evidence" value="ECO:0007669"/>
    <property type="project" value="UniProtKB-KW"/>
</dbReference>
<dbReference type="PANTHER" id="PTHR46481:SF10">
    <property type="entry name" value="ZINC FINGER BED DOMAIN-CONTAINING PROTEIN 39"/>
    <property type="match status" value="1"/>
</dbReference>
<evidence type="ECO:0000313" key="7">
    <source>
        <dbReference type="EMBL" id="KAJ8933315.1"/>
    </source>
</evidence>
<comment type="caution">
    <text evidence="7">The sequence shown here is derived from an EMBL/GenBank/DDBJ whole genome shotgun (WGS) entry which is preliminary data.</text>
</comment>
<dbReference type="SUPFAM" id="SSF53098">
    <property type="entry name" value="Ribonuclease H-like"/>
    <property type="match status" value="1"/>
</dbReference>
<keyword evidence="4" id="KW-0862">Zinc</keyword>
<protein>
    <recommendedName>
        <fullName evidence="6">HAT C-terminal dimerisation domain-containing protein</fullName>
    </recommendedName>
</protein>
<name>A0AAV8X3I6_9CUCU</name>
<dbReference type="PANTHER" id="PTHR46481">
    <property type="entry name" value="ZINC FINGER BED DOMAIN-CONTAINING PROTEIN 4"/>
    <property type="match status" value="1"/>
</dbReference>
<accession>A0AAV8X3I6</accession>
<dbReference type="InterPro" id="IPR008906">
    <property type="entry name" value="HATC_C_dom"/>
</dbReference>
<dbReference type="GO" id="GO:0046983">
    <property type="term" value="F:protein dimerization activity"/>
    <property type="evidence" value="ECO:0007669"/>
    <property type="project" value="InterPro"/>
</dbReference>
<sequence>MYHHPCIAHTLNLTVSEVLKCSEELIALLKKCRSLVGHFKHSVHGTNKLKEVQQQLNMPVLKVIQDVPTRWNSCYIMLQRLFDIKDALSVTVTNLSATIAFLGSDDWILLKECLAILKPAFDLTNIFSAEKYVTMSMIIPLIRGLQVTLKNVSVQTPTGEILKVRLLEAVHRRLDSFGNPENANNTEKWVINEVHAIYSKKQNELQNENGNSNLEEPASNNNNNIDNLNTADNLWSHFDQKAAEMNSHASSSTIPTITVKQYLQMPLLERKNDPLQFWSTHQNTFPELNELACKYLCVPSTSVPSEKSFF</sequence>
<evidence type="ECO:0000256" key="4">
    <source>
        <dbReference type="ARBA" id="ARBA00022833"/>
    </source>
</evidence>
<gene>
    <name evidence="7" type="ORF">NQ318_017871</name>
</gene>
<evidence type="ECO:0000259" key="6">
    <source>
        <dbReference type="Pfam" id="PF05699"/>
    </source>
</evidence>
<keyword evidence="3" id="KW-0863">Zinc-finger</keyword>
<dbReference type="AlphaFoldDB" id="A0AAV8X3I6"/>
<organism evidence="7 8">
    <name type="scientific">Aromia moschata</name>
    <dbReference type="NCBI Taxonomy" id="1265417"/>
    <lineage>
        <taxon>Eukaryota</taxon>
        <taxon>Metazoa</taxon>
        <taxon>Ecdysozoa</taxon>
        <taxon>Arthropoda</taxon>
        <taxon>Hexapoda</taxon>
        <taxon>Insecta</taxon>
        <taxon>Pterygota</taxon>
        <taxon>Neoptera</taxon>
        <taxon>Endopterygota</taxon>
        <taxon>Coleoptera</taxon>
        <taxon>Polyphaga</taxon>
        <taxon>Cucujiformia</taxon>
        <taxon>Chrysomeloidea</taxon>
        <taxon>Cerambycidae</taxon>
        <taxon>Cerambycinae</taxon>
        <taxon>Callichromatini</taxon>
        <taxon>Aromia</taxon>
    </lineage>
</organism>
<dbReference type="Pfam" id="PF05699">
    <property type="entry name" value="Dimer_Tnp_hAT"/>
    <property type="match status" value="1"/>
</dbReference>
<feature type="domain" description="HAT C-terminal dimerisation" evidence="6">
    <location>
        <begin position="260"/>
        <end position="309"/>
    </location>
</feature>